<dbReference type="RefSeq" id="WP_192732113.1">
    <property type="nucleotide sequence ID" value="NZ_BAAAVL010000010.1"/>
</dbReference>
<dbReference type="EMBL" id="JADBEC010000002">
    <property type="protein sequence ID" value="MBE1508528.1"/>
    <property type="molecule type" value="Genomic_DNA"/>
</dbReference>
<evidence type="ECO:0000313" key="1">
    <source>
        <dbReference type="EMBL" id="MBE1508528.1"/>
    </source>
</evidence>
<accession>A0ABR9IZ92</accession>
<protein>
    <submittedName>
        <fullName evidence="1">Uncharacterized protein</fullName>
    </submittedName>
</protein>
<sequence>MHSHDEGKDRLKTLVAQSQPASPQLPLVHSTDVYALGDALVKGDLVPESCDVFLGEHLIYTFYGRPSYRPNTDEPAASLEHYLPVCLIFKTSLAADIRRIFPFDSGAFVDDYYRRFLHKAMKLGDFALEADLSTPGRVVTTFFGSAKNYLLGQSDRDARFDAAQFEARSYAALIDAKDSNAGDSRGSSIEVQFDRTISLGDWVEAAVIPSSFVDSETGDALKRLNITTLPYNVHNRFKPNEYTSTVTDLCLAYYAQKGLLPEMGR</sequence>
<evidence type="ECO:0000313" key="2">
    <source>
        <dbReference type="Proteomes" id="UP000620262"/>
    </source>
</evidence>
<name>A0ABR9IZ92_RHIVS</name>
<gene>
    <name evidence="1" type="ORF">H4W29_005773</name>
</gene>
<organism evidence="1 2">
    <name type="scientific">Rhizobium viscosum</name>
    <name type="common">Arthrobacter viscosus</name>
    <dbReference type="NCBI Taxonomy" id="1673"/>
    <lineage>
        <taxon>Bacteria</taxon>
        <taxon>Pseudomonadati</taxon>
        <taxon>Pseudomonadota</taxon>
        <taxon>Alphaproteobacteria</taxon>
        <taxon>Hyphomicrobiales</taxon>
        <taxon>Rhizobiaceae</taxon>
        <taxon>Rhizobium/Agrobacterium group</taxon>
        <taxon>Rhizobium</taxon>
    </lineage>
</organism>
<reference evidence="1 2" key="1">
    <citation type="submission" date="2020-10" db="EMBL/GenBank/DDBJ databases">
        <title>Sequencing the genomes of 1000 actinobacteria strains.</title>
        <authorList>
            <person name="Klenk H.-P."/>
        </authorList>
    </citation>
    <scope>NUCLEOTIDE SEQUENCE [LARGE SCALE GENOMIC DNA]</scope>
    <source>
        <strain evidence="1 2">DSM 7307</strain>
    </source>
</reference>
<proteinExistence type="predicted"/>
<dbReference type="Proteomes" id="UP000620262">
    <property type="component" value="Unassembled WGS sequence"/>
</dbReference>
<keyword evidence="2" id="KW-1185">Reference proteome</keyword>
<comment type="caution">
    <text evidence="1">The sequence shown here is derived from an EMBL/GenBank/DDBJ whole genome shotgun (WGS) entry which is preliminary data.</text>
</comment>